<name>A0ABP0VLZ3_9BRYO</name>
<evidence type="ECO:0000313" key="1">
    <source>
        <dbReference type="EMBL" id="CAK9255227.1"/>
    </source>
</evidence>
<dbReference type="Proteomes" id="UP001497444">
    <property type="component" value="Chromosome 1"/>
</dbReference>
<proteinExistence type="predicted"/>
<organism evidence="1 2">
    <name type="scientific">Sphagnum jensenii</name>
    <dbReference type="NCBI Taxonomy" id="128206"/>
    <lineage>
        <taxon>Eukaryota</taxon>
        <taxon>Viridiplantae</taxon>
        <taxon>Streptophyta</taxon>
        <taxon>Embryophyta</taxon>
        <taxon>Bryophyta</taxon>
        <taxon>Sphagnophytina</taxon>
        <taxon>Sphagnopsida</taxon>
        <taxon>Sphagnales</taxon>
        <taxon>Sphagnaceae</taxon>
        <taxon>Sphagnum</taxon>
    </lineage>
</organism>
<protein>
    <submittedName>
        <fullName evidence="1">Uncharacterized protein</fullName>
    </submittedName>
</protein>
<dbReference type="EMBL" id="OZ020096">
    <property type="protein sequence ID" value="CAK9255227.1"/>
    <property type="molecule type" value="Genomic_DNA"/>
</dbReference>
<gene>
    <name evidence="1" type="ORF">CSSPJE1EN1_LOCUS705</name>
</gene>
<reference evidence="1 2" key="1">
    <citation type="submission" date="2024-02" db="EMBL/GenBank/DDBJ databases">
        <authorList>
            <consortium name="ELIXIR-Norway"/>
            <consortium name="Elixir Norway"/>
        </authorList>
    </citation>
    <scope>NUCLEOTIDE SEQUENCE [LARGE SCALE GENOMIC DNA]</scope>
</reference>
<sequence>MLENFGFGQHDEELGSCVAEKRTGGFAIATIPSSSSSSSFSSVVAVPCAPQARMRAESVKDEAQQMIMAFGLRHLGVKKL</sequence>
<keyword evidence="2" id="KW-1185">Reference proteome</keyword>
<accession>A0ABP0VLZ3</accession>
<evidence type="ECO:0000313" key="2">
    <source>
        <dbReference type="Proteomes" id="UP001497444"/>
    </source>
</evidence>